<evidence type="ECO:0000256" key="2">
    <source>
        <dbReference type="ARBA" id="ARBA00009199"/>
    </source>
</evidence>
<comment type="catalytic activity">
    <reaction evidence="13">
        <text>N-(9Z-hexadecenoyl) ethanolamine + H2O = (9Z)-hexadecenoate + ethanolamine</text>
        <dbReference type="Rhea" id="RHEA:35563"/>
        <dbReference type="ChEBI" id="CHEBI:15377"/>
        <dbReference type="ChEBI" id="CHEBI:32372"/>
        <dbReference type="ChEBI" id="CHEBI:57603"/>
        <dbReference type="ChEBI" id="CHEBI:71465"/>
    </reaction>
    <physiologicalReaction direction="left-to-right" evidence="13">
        <dbReference type="Rhea" id="RHEA:35564"/>
    </physiologicalReaction>
</comment>
<comment type="catalytic activity">
    <reaction evidence="15">
        <text>N-docosanoyl-ethanolamine + H2O = docosanoate + ethanolamine</text>
        <dbReference type="Rhea" id="RHEA:63128"/>
        <dbReference type="ChEBI" id="CHEBI:15377"/>
        <dbReference type="ChEBI" id="CHEBI:23858"/>
        <dbReference type="ChEBI" id="CHEBI:57603"/>
        <dbReference type="ChEBI" id="CHEBI:146186"/>
    </reaction>
    <physiologicalReaction direction="left-to-right" evidence="15">
        <dbReference type="Rhea" id="RHEA:63129"/>
    </physiologicalReaction>
</comment>
<name>A0AAE1B0C3_9GAST</name>
<evidence type="ECO:0000256" key="11">
    <source>
        <dbReference type="ARBA" id="ARBA00050294"/>
    </source>
</evidence>
<keyword evidence="20" id="KW-0812">Transmembrane</keyword>
<comment type="caution">
    <text evidence="22">The sequence shown here is derived from an EMBL/GenBank/DDBJ whole genome shotgun (WGS) entry which is preliminary data.</text>
</comment>
<comment type="catalytic activity">
    <reaction evidence="10">
        <text>N-(5Z,8Z,11Z,14Z-eicosatetraenoyl)-ethanolamine + H2O = ethanolamine + (5Z,8Z,11Z,14Z)-eicosatetraenoate</text>
        <dbReference type="Rhea" id="RHEA:26136"/>
        <dbReference type="ChEBI" id="CHEBI:2700"/>
        <dbReference type="ChEBI" id="CHEBI:15377"/>
        <dbReference type="ChEBI" id="CHEBI:32395"/>
        <dbReference type="ChEBI" id="CHEBI:57603"/>
        <dbReference type="EC" id="3.5.1.99"/>
    </reaction>
    <physiologicalReaction direction="left-to-right" evidence="10">
        <dbReference type="Rhea" id="RHEA:26137"/>
    </physiologicalReaction>
</comment>
<comment type="catalytic activity">
    <reaction evidence="14">
        <text>N-octadecanoyl ethanolamine + H2O = octadecanoate + ethanolamine</text>
        <dbReference type="Rhea" id="RHEA:63124"/>
        <dbReference type="ChEBI" id="CHEBI:15377"/>
        <dbReference type="ChEBI" id="CHEBI:25629"/>
        <dbReference type="ChEBI" id="CHEBI:57603"/>
        <dbReference type="ChEBI" id="CHEBI:85299"/>
    </reaction>
    <physiologicalReaction direction="left-to-right" evidence="14">
        <dbReference type="Rhea" id="RHEA:63125"/>
    </physiologicalReaction>
</comment>
<evidence type="ECO:0000256" key="14">
    <source>
        <dbReference type="ARBA" id="ARBA00051454"/>
    </source>
</evidence>
<dbReference type="InterPro" id="IPR023631">
    <property type="entry name" value="Amidase_dom"/>
</dbReference>
<dbReference type="EC" id="3.5.1.99" evidence="3"/>
<organism evidence="22 23">
    <name type="scientific">Elysia crispata</name>
    <name type="common">lettuce slug</name>
    <dbReference type="NCBI Taxonomy" id="231223"/>
    <lineage>
        <taxon>Eukaryota</taxon>
        <taxon>Metazoa</taxon>
        <taxon>Spiralia</taxon>
        <taxon>Lophotrochozoa</taxon>
        <taxon>Mollusca</taxon>
        <taxon>Gastropoda</taxon>
        <taxon>Heterobranchia</taxon>
        <taxon>Euthyneura</taxon>
        <taxon>Panpulmonata</taxon>
        <taxon>Sacoglossa</taxon>
        <taxon>Placobranchoidea</taxon>
        <taxon>Plakobranchidae</taxon>
        <taxon>Elysia</taxon>
    </lineage>
</organism>
<keyword evidence="23" id="KW-1185">Reference proteome</keyword>
<evidence type="ECO:0000256" key="15">
    <source>
        <dbReference type="ARBA" id="ARBA00052458"/>
    </source>
</evidence>
<dbReference type="SUPFAM" id="SSF75304">
    <property type="entry name" value="Amidase signature (AS) enzymes"/>
    <property type="match status" value="1"/>
</dbReference>
<keyword evidence="5" id="KW-0378">Hydrolase</keyword>
<evidence type="ECO:0000256" key="7">
    <source>
        <dbReference type="ARBA" id="ARBA00023098"/>
    </source>
</evidence>
<keyword evidence="4" id="KW-0597">Phosphoprotein</keyword>
<evidence type="ECO:0000256" key="4">
    <source>
        <dbReference type="ARBA" id="ARBA00022553"/>
    </source>
</evidence>
<comment type="similarity">
    <text evidence="2">Belongs to the amidase family.</text>
</comment>
<dbReference type="InterPro" id="IPR036928">
    <property type="entry name" value="AS_sf"/>
</dbReference>
<dbReference type="EMBL" id="JAWDGP010000828">
    <property type="protein sequence ID" value="KAK3796930.1"/>
    <property type="molecule type" value="Genomic_DNA"/>
</dbReference>
<dbReference type="Proteomes" id="UP001283361">
    <property type="component" value="Unassembled WGS sequence"/>
</dbReference>
<dbReference type="Pfam" id="PF01425">
    <property type="entry name" value="Amidase"/>
    <property type="match status" value="1"/>
</dbReference>
<dbReference type="GO" id="GO:0004040">
    <property type="term" value="F:amidase activity"/>
    <property type="evidence" value="ECO:0007669"/>
    <property type="project" value="TreeGrafter"/>
</dbReference>
<comment type="catalytic activity">
    <reaction evidence="11">
        <text>N-(5Z,8Z,11Z,14Z-eicosatetraenoyl)-L-serine + H2O = (5Z,8Z,11Z,14Z)-eicosatetraenoate + L-serine</text>
        <dbReference type="Rhea" id="RHEA:64116"/>
        <dbReference type="ChEBI" id="CHEBI:15377"/>
        <dbReference type="ChEBI" id="CHEBI:32395"/>
        <dbReference type="ChEBI" id="CHEBI:33384"/>
        <dbReference type="ChEBI" id="CHEBI:149697"/>
    </reaction>
    <physiologicalReaction direction="left-to-right" evidence="11">
        <dbReference type="Rhea" id="RHEA:64117"/>
    </physiologicalReaction>
</comment>
<sequence>MIIAAKTHLCKMMLVAYQNVAADTVRFLRGHPRTGSVIISLAGAGVLGKVVLYFWYRHLSNKKRQDRQQKAKANINEVAENVAEITESDLIVKKSIQELRQALCNGSLSAMEVLMAFQKEALKVSKDINCVTEPIIEAQEMARSLDASQEVKRLLHGIPVSIKENIAIAGYDQTAGMEVHIGNIAREDAVLVQVLKDHGAIPFMRTNIPQTMLSYDCTNPLYGTTFNPLDWSRTPGGSSTGEGALIGGGGSIMGIGSDIGGSLRIPADFCGIFTLKPTWGRISRKGMLTHSKGNLSVRPVIGPMARDFDSLLLLTQAILSPNMSELDPLVPPLPFDVKEYEKTSPLRIGFYTYDGTFQCQPPNVRAVMEAKAALEAMGHEVVHFDFPTIMGEGFQGCKYYAHVLVADRLAKLRRLLANDKVSSGISMNLKLGQLPVWLCKAAEFIIGFKDHMLASVFGAAVGFRSVEEFLDKVQDLEDFRQRFLDAWLHMALDAVICPVFPSPAPTRDLVNMVTPAGIYCWLYNAVNYPAGVVPVTQVTKEDLDKTFDPKHYQPCTMYEKILLKSTKGSEGHSIGVQCVTLPYKEELCLRVMKDLTQALGKQS</sequence>
<comment type="catalytic activity">
    <reaction evidence="16">
        <text>N-(5Z,8Z,11Z,14Z)-eicosatetraenoyl-glycine + H2O = (5Z,8Z,11Z,14Z)-eicosatetraenoate + glycine</text>
        <dbReference type="Rhea" id="RHEA:64108"/>
        <dbReference type="ChEBI" id="CHEBI:15377"/>
        <dbReference type="ChEBI" id="CHEBI:32395"/>
        <dbReference type="ChEBI" id="CHEBI:57305"/>
        <dbReference type="ChEBI" id="CHEBI:59002"/>
    </reaction>
    <physiologicalReaction direction="left-to-right" evidence="16">
        <dbReference type="Rhea" id="RHEA:64109"/>
    </physiologicalReaction>
</comment>
<evidence type="ECO:0000256" key="20">
    <source>
        <dbReference type="SAM" id="Phobius"/>
    </source>
</evidence>
<evidence type="ECO:0000256" key="17">
    <source>
        <dbReference type="ARBA" id="ARBA00077216"/>
    </source>
</evidence>
<dbReference type="Gene3D" id="3.90.1300.10">
    <property type="entry name" value="Amidase signature (AS) domain"/>
    <property type="match status" value="1"/>
</dbReference>
<protein>
    <recommendedName>
        <fullName evidence="3">fatty acid amide hydrolase</fullName>
        <ecNumber evidence="3">3.5.1.99</ecNumber>
    </recommendedName>
    <alternativeName>
        <fullName evidence="17">Anandamide amidohydrolase 1</fullName>
    </alternativeName>
</protein>
<dbReference type="PIRSF" id="PIRSF001221">
    <property type="entry name" value="Amidase_fungi"/>
    <property type="match status" value="1"/>
</dbReference>
<comment type="catalytic activity">
    <reaction evidence="1">
        <text>(9Z)-octadecenamide + H2O = (9Z)-octadecenoate + NH4(+)</text>
        <dbReference type="Rhea" id="RHEA:26506"/>
        <dbReference type="ChEBI" id="CHEBI:15377"/>
        <dbReference type="ChEBI" id="CHEBI:28938"/>
        <dbReference type="ChEBI" id="CHEBI:30823"/>
        <dbReference type="ChEBI" id="CHEBI:116314"/>
        <dbReference type="EC" id="3.5.1.99"/>
    </reaction>
    <physiologicalReaction direction="left-to-right" evidence="1">
        <dbReference type="Rhea" id="RHEA:26507"/>
    </physiologicalReaction>
</comment>
<evidence type="ECO:0000256" key="18">
    <source>
        <dbReference type="PIRSR" id="PIRSR001221-1"/>
    </source>
</evidence>
<keyword evidence="7" id="KW-0443">Lipid metabolism</keyword>
<keyword evidence="20" id="KW-0472">Membrane</keyword>
<gene>
    <name evidence="22" type="ORF">RRG08_032234</name>
</gene>
<feature type="binding site" evidence="19">
    <location>
        <position position="212"/>
    </location>
    <ligand>
        <name>substrate</name>
    </ligand>
</feature>
<keyword evidence="20" id="KW-1133">Transmembrane helix</keyword>
<dbReference type="PANTHER" id="PTHR45847:SF6">
    <property type="entry name" value="FATTY ACID AMIDE HYDROLASE"/>
    <property type="match status" value="1"/>
</dbReference>
<accession>A0AAE1B0C3</accession>
<evidence type="ECO:0000256" key="9">
    <source>
        <dbReference type="ARBA" id="ARBA00048052"/>
    </source>
</evidence>
<dbReference type="GO" id="GO:0017064">
    <property type="term" value="F:fatty acid amide hydrolase activity"/>
    <property type="evidence" value="ECO:0007669"/>
    <property type="project" value="UniProtKB-EC"/>
</dbReference>
<evidence type="ECO:0000313" key="23">
    <source>
        <dbReference type="Proteomes" id="UP001283361"/>
    </source>
</evidence>
<feature type="active site" description="Charge relay system" evidence="18">
    <location>
        <position position="238"/>
    </location>
</feature>
<dbReference type="GO" id="GO:0009062">
    <property type="term" value="P:fatty acid catabolic process"/>
    <property type="evidence" value="ECO:0007669"/>
    <property type="project" value="TreeGrafter"/>
</dbReference>
<comment type="catalytic activity">
    <reaction evidence="12">
        <text>N-(15Z-tetracosenoyl)-ethanolamine + H2O = (15Z)-tetracosenoate + ethanolamine</text>
        <dbReference type="Rhea" id="RHEA:63144"/>
        <dbReference type="ChEBI" id="CHEBI:15377"/>
        <dbReference type="ChEBI" id="CHEBI:32392"/>
        <dbReference type="ChEBI" id="CHEBI:57603"/>
        <dbReference type="ChEBI" id="CHEBI:146187"/>
    </reaction>
    <physiologicalReaction direction="left-to-right" evidence="12">
        <dbReference type="Rhea" id="RHEA:63145"/>
    </physiologicalReaction>
</comment>
<evidence type="ECO:0000256" key="16">
    <source>
        <dbReference type="ARBA" id="ARBA00052709"/>
    </source>
</evidence>
<dbReference type="InterPro" id="IPR052096">
    <property type="entry name" value="Endocannabinoid_amidase"/>
</dbReference>
<evidence type="ECO:0000256" key="12">
    <source>
        <dbReference type="ARBA" id="ARBA00050992"/>
    </source>
</evidence>
<dbReference type="AlphaFoldDB" id="A0AAE1B0C3"/>
<evidence type="ECO:0000256" key="6">
    <source>
        <dbReference type="ARBA" id="ARBA00022963"/>
    </source>
</evidence>
<proteinExistence type="inferred from homology"/>
<feature type="domain" description="Amidase" evidence="21">
    <location>
        <begin position="112"/>
        <end position="589"/>
    </location>
</feature>
<dbReference type="FunFam" id="3.90.1300.10:FF:000001">
    <property type="entry name" value="Fatty-acid amide hydrolase 1"/>
    <property type="match status" value="1"/>
</dbReference>
<evidence type="ECO:0000256" key="5">
    <source>
        <dbReference type="ARBA" id="ARBA00022801"/>
    </source>
</evidence>
<keyword evidence="6" id="KW-0442">Lipid degradation</keyword>
<dbReference type="PANTHER" id="PTHR45847">
    <property type="entry name" value="FATTY ACID AMIDE HYDROLASE"/>
    <property type="match status" value="1"/>
</dbReference>
<comment type="catalytic activity">
    <reaction evidence="8">
        <text>(9Z)-octadecenoate + glycine = N-(9Z-octadecenoyl)glycine + H2O</text>
        <dbReference type="Rhea" id="RHEA:51316"/>
        <dbReference type="ChEBI" id="CHEBI:15377"/>
        <dbReference type="ChEBI" id="CHEBI:30823"/>
        <dbReference type="ChEBI" id="CHEBI:57305"/>
        <dbReference type="ChEBI" id="CHEBI:133992"/>
    </reaction>
    <physiologicalReaction direction="right-to-left" evidence="8">
        <dbReference type="Rhea" id="RHEA:51318"/>
    </physiologicalReaction>
</comment>
<evidence type="ECO:0000256" key="13">
    <source>
        <dbReference type="ARBA" id="ARBA00051346"/>
    </source>
</evidence>
<feature type="binding site" evidence="19">
    <location>
        <begin position="259"/>
        <end position="262"/>
    </location>
    <ligand>
        <name>substrate</name>
    </ligand>
</feature>
<feature type="active site" description="Charge relay system" evidence="18">
    <location>
        <position position="163"/>
    </location>
</feature>
<comment type="catalytic activity">
    <reaction evidence="9">
        <text>N-(9Z-octadecenoyl) ethanolamine + H2O = ethanolamine + (9Z)-octadecenoate</text>
        <dbReference type="Rhea" id="RHEA:45060"/>
        <dbReference type="ChEBI" id="CHEBI:15377"/>
        <dbReference type="ChEBI" id="CHEBI:30823"/>
        <dbReference type="ChEBI" id="CHEBI:57603"/>
        <dbReference type="ChEBI" id="CHEBI:71466"/>
    </reaction>
    <physiologicalReaction direction="left-to-right" evidence="9">
        <dbReference type="Rhea" id="RHEA:45061"/>
    </physiologicalReaction>
</comment>
<evidence type="ECO:0000313" key="22">
    <source>
        <dbReference type="EMBL" id="KAK3796930.1"/>
    </source>
</evidence>
<feature type="transmembrane region" description="Helical" evidence="20">
    <location>
        <begin position="37"/>
        <end position="56"/>
    </location>
</feature>
<evidence type="ECO:0000259" key="21">
    <source>
        <dbReference type="Pfam" id="PF01425"/>
    </source>
</evidence>
<feature type="binding site" evidence="19">
    <location>
        <position position="238"/>
    </location>
    <ligand>
        <name>substrate</name>
    </ligand>
</feature>
<evidence type="ECO:0000256" key="8">
    <source>
        <dbReference type="ARBA" id="ARBA00047450"/>
    </source>
</evidence>
<feature type="active site" description="Acyl-ester intermediate" evidence="18">
    <location>
        <position position="262"/>
    </location>
</feature>
<reference evidence="22" key="1">
    <citation type="journal article" date="2023" name="G3 (Bethesda)">
        <title>A reference genome for the long-term kleptoplast-retaining sea slug Elysia crispata morphotype clarki.</title>
        <authorList>
            <person name="Eastman K.E."/>
            <person name="Pendleton A.L."/>
            <person name="Shaikh M.A."/>
            <person name="Suttiyut T."/>
            <person name="Ogas R."/>
            <person name="Tomko P."/>
            <person name="Gavelis G."/>
            <person name="Widhalm J.R."/>
            <person name="Wisecaver J.H."/>
        </authorList>
    </citation>
    <scope>NUCLEOTIDE SEQUENCE</scope>
    <source>
        <strain evidence="22">ECLA1</strain>
    </source>
</reference>
<evidence type="ECO:0000256" key="1">
    <source>
        <dbReference type="ARBA" id="ARBA00000208"/>
    </source>
</evidence>
<evidence type="ECO:0000256" key="10">
    <source>
        <dbReference type="ARBA" id="ARBA00048606"/>
    </source>
</evidence>
<evidence type="ECO:0000256" key="3">
    <source>
        <dbReference type="ARBA" id="ARBA00012112"/>
    </source>
</evidence>
<evidence type="ECO:0000256" key="19">
    <source>
        <dbReference type="PIRSR" id="PIRSR001221-2"/>
    </source>
</evidence>